<keyword evidence="1" id="KW-0812">Transmembrane</keyword>
<organism evidence="2">
    <name type="scientific">uncultured Rubrobacteraceae bacterium</name>
    <dbReference type="NCBI Taxonomy" id="349277"/>
    <lineage>
        <taxon>Bacteria</taxon>
        <taxon>Bacillati</taxon>
        <taxon>Actinomycetota</taxon>
        <taxon>Rubrobacteria</taxon>
        <taxon>Rubrobacterales</taxon>
        <taxon>Rubrobacteraceae</taxon>
        <taxon>environmental samples</taxon>
    </lineage>
</organism>
<sequence length="32" mass="3350">MRESIVQLIGVVVTVAVIALTVAAILYELGAH</sequence>
<reference evidence="2" key="1">
    <citation type="submission" date="2020-02" db="EMBL/GenBank/DDBJ databases">
        <authorList>
            <person name="Meier V. D."/>
        </authorList>
    </citation>
    <scope>NUCLEOTIDE SEQUENCE</scope>
    <source>
        <strain evidence="2">AVDCRST_MAG80</strain>
    </source>
</reference>
<keyword evidence="1" id="KW-1133">Transmembrane helix</keyword>
<evidence type="ECO:0000256" key="1">
    <source>
        <dbReference type="SAM" id="Phobius"/>
    </source>
</evidence>
<evidence type="ECO:0000313" key="2">
    <source>
        <dbReference type="EMBL" id="CAA9453722.1"/>
    </source>
</evidence>
<dbReference type="AlphaFoldDB" id="A0A6J4QSV7"/>
<dbReference type="EMBL" id="CADCVC010000232">
    <property type="protein sequence ID" value="CAA9453722.1"/>
    <property type="molecule type" value="Genomic_DNA"/>
</dbReference>
<feature type="transmembrane region" description="Helical" evidence="1">
    <location>
        <begin position="6"/>
        <end position="27"/>
    </location>
</feature>
<gene>
    <name evidence="2" type="ORF">AVDCRST_MAG80-2592</name>
</gene>
<proteinExistence type="predicted"/>
<keyword evidence="1" id="KW-0472">Membrane</keyword>
<accession>A0A6J4QSV7</accession>
<protein>
    <submittedName>
        <fullName evidence="2">Uncharacterized protein</fullName>
    </submittedName>
</protein>
<name>A0A6J4QSV7_9ACTN</name>